<comment type="caution">
    <text evidence="2">The sequence shown here is derived from an EMBL/GenBank/DDBJ whole genome shotgun (WGS) entry which is preliminary data.</text>
</comment>
<proteinExistence type="predicted"/>
<evidence type="ECO:0000259" key="1">
    <source>
        <dbReference type="Pfam" id="PF04230"/>
    </source>
</evidence>
<name>A0A8X8K2Z7_9GAMM</name>
<dbReference type="InterPro" id="IPR007345">
    <property type="entry name" value="Polysacch_pyruvyl_Trfase"/>
</dbReference>
<keyword evidence="2" id="KW-0808">Transferase</keyword>
<dbReference type="EMBL" id="JACSQS010000013">
    <property type="protein sequence ID" value="MBD7955059.1"/>
    <property type="molecule type" value="Genomic_DNA"/>
</dbReference>
<dbReference type="AlphaFoldDB" id="A0A8X8K2Z7"/>
<accession>A0A8X8K2Z7</accession>
<evidence type="ECO:0000313" key="3">
    <source>
        <dbReference type="Proteomes" id="UP000636938"/>
    </source>
</evidence>
<dbReference type="Pfam" id="PF04230">
    <property type="entry name" value="PS_pyruv_trans"/>
    <property type="match status" value="1"/>
</dbReference>
<protein>
    <submittedName>
        <fullName evidence="2">Polysaccharide pyruvyl transferase family protein</fullName>
    </submittedName>
</protein>
<dbReference type="Proteomes" id="UP000636938">
    <property type="component" value="Unassembled WGS sequence"/>
</dbReference>
<dbReference type="PANTHER" id="PTHR36836:SF1">
    <property type="entry name" value="COLANIC ACID BIOSYNTHESIS PROTEIN WCAK"/>
    <property type="match status" value="1"/>
</dbReference>
<feature type="domain" description="Polysaccharide pyruvyl transferase" evidence="1">
    <location>
        <begin position="9"/>
        <end position="286"/>
    </location>
</feature>
<organism evidence="2 3">
    <name type="scientific">Stenotrophomonas lacuserhaii</name>
    <dbReference type="NCBI Taxonomy" id="2760084"/>
    <lineage>
        <taxon>Bacteria</taxon>
        <taxon>Pseudomonadati</taxon>
        <taxon>Pseudomonadota</taxon>
        <taxon>Gammaproteobacteria</taxon>
        <taxon>Lysobacterales</taxon>
        <taxon>Lysobacteraceae</taxon>
        <taxon>Stenotrophomonas</taxon>
    </lineage>
</organism>
<dbReference type="PANTHER" id="PTHR36836">
    <property type="entry name" value="COLANIC ACID BIOSYNTHESIS PROTEIN WCAK"/>
    <property type="match status" value="1"/>
</dbReference>
<keyword evidence="3" id="KW-1185">Reference proteome</keyword>
<evidence type="ECO:0000313" key="2">
    <source>
        <dbReference type="EMBL" id="MBD7955059.1"/>
    </source>
</evidence>
<dbReference type="RefSeq" id="WP_191771130.1">
    <property type="nucleotide sequence ID" value="NZ_JACSQS010000013.1"/>
</dbReference>
<dbReference type="GO" id="GO:0016740">
    <property type="term" value="F:transferase activity"/>
    <property type="evidence" value="ECO:0007669"/>
    <property type="project" value="UniProtKB-KW"/>
</dbReference>
<gene>
    <name evidence="2" type="ORF">H9654_12700</name>
</gene>
<reference evidence="2 3" key="1">
    <citation type="submission" date="2020-08" db="EMBL/GenBank/DDBJ databases">
        <title>A Genomic Blueprint of the Chicken Gut Microbiome.</title>
        <authorList>
            <person name="Gilroy R."/>
            <person name="Ravi A."/>
            <person name="Getino M."/>
            <person name="Pursley I."/>
            <person name="Horton D.L."/>
            <person name="Alikhan N.-F."/>
            <person name="Baker D."/>
            <person name="Gharbi K."/>
            <person name="Hall N."/>
            <person name="Watson M."/>
            <person name="Adriaenssens E.M."/>
            <person name="Foster-Nyarko E."/>
            <person name="Jarju S."/>
            <person name="Secka A."/>
            <person name="Antonio M."/>
            <person name="Oren A."/>
            <person name="Chaudhuri R."/>
            <person name="La Ragione R.M."/>
            <person name="Hildebrand F."/>
            <person name="Pallen M.J."/>
        </authorList>
    </citation>
    <scope>NUCLEOTIDE SEQUENCE [LARGE SCALE GENOMIC DNA]</scope>
    <source>
        <strain evidence="2 3">Sa5BUN4</strain>
    </source>
</reference>
<sequence length="351" mass="38193">MSVKTQFDNLGDALINRELARLIAARIPLSIDLSRSPESFHATMGVEGIANTRLVHGPRGRMMLAMAAAALSGQRCYFFLNPGGLGGGVGDSSRAFISSIVYNLILFGLKMVGVKVCLAGVSFEPMTRRELLVTRFRRAICHSFSVRDKESARYLESEGIRVDGIAPDLSFNLYDEPAQIIGPRDIATAYSFRADRGLDMERLSAMAMDLIDASPAGSIHAIVSQVGRDNAAMFSLYEKLSASYGPDRIIFVDCHQSMDDASAIYSRVESLYSNRLHALLVAAHAGSVPVALIPQGKQRKISALFTDLGLSGNIIDFNAPTPSGCAPMRRDTAYQQCEQLNAFFDQLLSAR</sequence>